<dbReference type="SMART" id="SM00091">
    <property type="entry name" value="PAS"/>
    <property type="match status" value="2"/>
</dbReference>
<keyword evidence="6" id="KW-1185">Reference proteome</keyword>
<dbReference type="GO" id="GO:0004888">
    <property type="term" value="F:transmembrane signaling receptor activity"/>
    <property type="evidence" value="ECO:0007669"/>
    <property type="project" value="InterPro"/>
</dbReference>
<feature type="domain" description="PAC" evidence="4">
    <location>
        <begin position="205"/>
        <end position="257"/>
    </location>
</feature>
<evidence type="ECO:0000256" key="1">
    <source>
        <dbReference type="PROSITE-ProRule" id="PRU00284"/>
    </source>
</evidence>
<dbReference type="InterPro" id="IPR004090">
    <property type="entry name" value="Chemotax_Me-accpt_rcpt"/>
</dbReference>
<evidence type="ECO:0000259" key="4">
    <source>
        <dbReference type="PROSITE" id="PS50113"/>
    </source>
</evidence>
<dbReference type="GO" id="GO:0007165">
    <property type="term" value="P:signal transduction"/>
    <property type="evidence" value="ECO:0007669"/>
    <property type="project" value="UniProtKB-KW"/>
</dbReference>
<dbReference type="PROSITE" id="PS50111">
    <property type="entry name" value="CHEMOTAXIS_TRANSDUC_2"/>
    <property type="match status" value="1"/>
</dbReference>
<dbReference type="InterPro" id="IPR004089">
    <property type="entry name" value="MCPsignal_dom"/>
</dbReference>
<dbReference type="InterPro" id="IPR001610">
    <property type="entry name" value="PAC"/>
</dbReference>
<dbReference type="SMART" id="SM00283">
    <property type="entry name" value="MA"/>
    <property type="match status" value="1"/>
</dbReference>
<dbReference type="GO" id="GO:0016020">
    <property type="term" value="C:membrane"/>
    <property type="evidence" value="ECO:0007669"/>
    <property type="project" value="InterPro"/>
</dbReference>
<sequence length="494" mass="52164">MFGGTRTHADFAAKLDALDRSQAIIEFQPDGTILTANANFLTAMGYTLSEVQGQHHAIFVERAQRDSAEYRAFWDALRRGTFQSAEFKRIAKGGRPVWIQASYNPVLDRTGRVVKVVKFAADITVRKMQALDLDGQIAALHRSQAVIAFDPAGTILDANSNFLDATGYRLDEIRGRHHSLFVDAAEQAGEAYRGFWTKLGRGEFAAGEFKRVAKGGRAVWIQGTYNPITDADGTVLKVVKFATDVTAQVHERQRRANAQHMIGADLDAIGSAVEDVTRQTAEAASTVGQVSNDIQCVASGAEELSASVGEISQQVSHAARMAGEAVEQARHTGSIVAGLSGQAAQIGDVVALIQGIASQTNLLALNATIEAARAGAAGKGFAVVATEVKALAEQTAKATDQIRGQIAATQTATREAVDAIGSIQVTIRGLDEVSSAIAAAVEEQSAVTREMSGSMHTAAHGVTTIAGGMEAIARASEQVDAATRQVREAARAVA</sequence>
<dbReference type="InterPro" id="IPR000014">
    <property type="entry name" value="PAS"/>
</dbReference>
<accession>A0A1I4RVW5</accession>
<feature type="domain" description="Methyl-accepting transducer" evidence="2">
    <location>
        <begin position="258"/>
        <end position="494"/>
    </location>
</feature>
<dbReference type="PRINTS" id="PR00260">
    <property type="entry name" value="CHEMTRNSDUCR"/>
</dbReference>
<dbReference type="Pfam" id="PF08447">
    <property type="entry name" value="PAS_3"/>
    <property type="match status" value="1"/>
</dbReference>
<dbReference type="Gene3D" id="3.30.450.20">
    <property type="entry name" value="PAS domain"/>
    <property type="match status" value="2"/>
</dbReference>
<evidence type="ECO:0000259" key="2">
    <source>
        <dbReference type="PROSITE" id="PS50111"/>
    </source>
</evidence>
<dbReference type="PANTHER" id="PTHR24422:SF10">
    <property type="entry name" value="CHEMOTAXIS PROTEIN METHYLTRANSFERASE 2"/>
    <property type="match status" value="1"/>
</dbReference>
<dbReference type="PROSITE" id="PS50113">
    <property type="entry name" value="PAC"/>
    <property type="match status" value="2"/>
</dbReference>
<feature type="domain" description="PAC" evidence="4">
    <location>
        <begin position="83"/>
        <end position="135"/>
    </location>
</feature>
<dbReference type="SMART" id="SM00086">
    <property type="entry name" value="PAC"/>
    <property type="match status" value="2"/>
</dbReference>
<dbReference type="GO" id="GO:0006935">
    <property type="term" value="P:chemotaxis"/>
    <property type="evidence" value="ECO:0007669"/>
    <property type="project" value="InterPro"/>
</dbReference>
<dbReference type="InterPro" id="IPR013655">
    <property type="entry name" value="PAS_fold_3"/>
</dbReference>
<evidence type="ECO:0000313" key="6">
    <source>
        <dbReference type="Proteomes" id="UP000199048"/>
    </source>
</evidence>
<dbReference type="CDD" id="cd00130">
    <property type="entry name" value="PAS"/>
    <property type="match status" value="2"/>
</dbReference>
<proteinExistence type="predicted"/>
<feature type="domain" description="PAS" evidence="3">
    <location>
        <begin position="146"/>
        <end position="176"/>
    </location>
</feature>
<dbReference type="SUPFAM" id="SSF55785">
    <property type="entry name" value="PYP-like sensor domain (PAS domain)"/>
    <property type="match status" value="2"/>
</dbReference>
<dbReference type="Gene3D" id="1.10.287.950">
    <property type="entry name" value="Methyl-accepting chemotaxis protein"/>
    <property type="match status" value="1"/>
</dbReference>
<keyword evidence="1" id="KW-0807">Transducer</keyword>
<dbReference type="SUPFAM" id="SSF58104">
    <property type="entry name" value="Methyl-accepting chemotaxis protein (MCP) signaling domain"/>
    <property type="match status" value="1"/>
</dbReference>
<evidence type="ECO:0000313" key="5">
    <source>
        <dbReference type="EMBL" id="SFM56331.1"/>
    </source>
</evidence>
<dbReference type="RefSeq" id="WP_092045269.1">
    <property type="nucleotide sequence ID" value="NZ_FOTK01000038.1"/>
</dbReference>
<name>A0A1I4RVW5_9HYPH</name>
<dbReference type="PROSITE" id="PS50112">
    <property type="entry name" value="PAS"/>
    <property type="match status" value="1"/>
</dbReference>
<dbReference type="Pfam" id="PF08448">
    <property type="entry name" value="PAS_4"/>
    <property type="match status" value="1"/>
</dbReference>
<organism evidence="5 6">
    <name type="scientific">Methylobacterium pseudosasicola</name>
    <dbReference type="NCBI Taxonomy" id="582667"/>
    <lineage>
        <taxon>Bacteria</taxon>
        <taxon>Pseudomonadati</taxon>
        <taxon>Pseudomonadota</taxon>
        <taxon>Alphaproteobacteria</taxon>
        <taxon>Hyphomicrobiales</taxon>
        <taxon>Methylobacteriaceae</taxon>
        <taxon>Methylobacterium</taxon>
    </lineage>
</organism>
<dbReference type="EMBL" id="FOTK01000038">
    <property type="protein sequence ID" value="SFM56331.1"/>
    <property type="molecule type" value="Genomic_DNA"/>
</dbReference>
<protein>
    <submittedName>
        <fullName evidence="5">Methyl-accepting chemotaxis sensory transducer with Pas/Pac sensor</fullName>
    </submittedName>
</protein>
<dbReference type="Proteomes" id="UP000199048">
    <property type="component" value="Unassembled WGS sequence"/>
</dbReference>
<gene>
    <name evidence="5" type="ORF">SAMN05192568_103819</name>
</gene>
<evidence type="ECO:0000259" key="3">
    <source>
        <dbReference type="PROSITE" id="PS50112"/>
    </source>
</evidence>
<reference evidence="6" key="1">
    <citation type="submission" date="2016-10" db="EMBL/GenBank/DDBJ databases">
        <authorList>
            <person name="Varghese N."/>
            <person name="Submissions S."/>
        </authorList>
    </citation>
    <scope>NUCLEOTIDE SEQUENCE [LARGE SCALE GENOMIC DNA]</scope>
    <source>
        <strain evidence="6">BL36</strain>
    </source>
</reference>
<dbReference type="OrthoDB" id="9797364at2"/>
<dbReference type="InterPro" id="IPR035965">
    <property type="entry name" value="PAS-like_dom_sf"/>
</dbReference>
<dbReference type="PANTHER" id="PTHR24422">
    <property type="entry name" value="CHEMOTAXIS PROTEIN METHYLTRANSFERASE"/>
    <property type="match status" value="1"/>
</dbReference>
<dbReference type="Pfam" id="PF00015">
    <property type="entry name" value="MCPsignal"/>
    <property type="match status" value="1"/>
</dbReference>
<dbReference type="NCBIfam" id="TIGR00229">
    <property type="entry name" value="sensory_box"/>
    <property type="match status" value="2"/>
</dbReference>
<dbReference type="STRING" id="582667.SAMN05192568_103819"/>
<dbReference type="InterPro" id="IPR050903">
    <property type="entry name" value="Bact_Chemotaxis_MeTrfase"/>
</dbReference>
<dbReference type="InterPro" id="IPR000700">
    <property type="entry name" value="PAS-assoc_C"/>
</dbReference>
<dbReference type="AlphaFoldDB" id="A0A1I4RVW5"/>
<dbReference type="InterPro" id="IPR013656">
    <property type="entry name" value="PAS_4"/>
</dbReference>